<evidence type="ECO:0000313" key="1">
    <source>
        <dbReference type="EMBL" id="CAH2226563.1"/>
    </source>
</evidence>
<keyword evidence="2" id="KW-1185">Reference proteome</keyword>
<dbReference type="EMBL" id="CAKXAJ010021576">
    <property type="protein sequence ID" value="CAH2226563.1"/>
    <property type="molecule type" value="Genomic_DNA"/>
</dbReference>
<accession>A0A8S4QYH4</accession>
<reference evidence="1" key="1">
    <citation type="submission" date="2022-03" db="EMBL/GenBank/DDBJ databases">
        <authorList>
            <person name="Lindestad O."/>
        </authorList>
    </citation>
    <scope>NUCLEOTIDE SEQUENCE</scope>
</reference>
<proteinExistence type="predicted"/>
<dbReference type="Proteomes" id="UP000838756">
    <property type="component" value="Unassembled WGS sequence"/>
</dbReference>
<comment type="caution">
    <text evidence="1">The sequence shown here is derived from an EMBL/GenBank/DDBJ whole genome shotgun (WGS) entry which is preliminary data.</text>
</comment>
<evidence type="ECO:0000313" key="2">
    <source>
        <dbReference type="Proteomes" id="UP000838756"/>
    </source>
</evidence>
<dbReference type="AlphaFoldDB" id="A0A8S4QYH4"/>
<name>A0A8S4QYH4_9NEOP</name>
<organism evidence="1 2">
    <name type="scientific">Pararge aegeria aegeria</name>
    <dbReference type="NCBI Taxonomy" id="348720"/>
    <lineage>
        <taxon>Eukaryota</taxon>
        <taxon>Metazoa</taxon>
        <taxon>Ecdysozoa</taxon>
        <taxon>Arthropoda</taxon>
        <taxon>Hexapoda</taxon>
        <taxon>Insecta</taxon>
        <taxon>Pterygota</taxon>
        <taxon>Neoptera</taxon>
        <taxon>Endopterygota</taxon>
        <taxon>Lepidoptera</taxon>
        <taxon>Glossata</taxon>
        <taxon>Ditrysia</taxon>
        <taxon>Papilionoidea</taxon>
        <taxon>Nymphalidae</taxon>
        <taxon>Satyrinae</taxon>
        <taxon>Satyrini</taxon>
        <taxon>Parargina</taxon>
        <taxon>Pararge</taxon>
    </lineage>
</organism>
<sequence>MLFYYIHVPLITRSNACHLISHNFSNKHSNLNDNDVQSSINSGTGGSTIIRSTGTKRDFDIPLLYRALLTTLVVAAMMNAFDIHIQPCRAGKVDQNTVVIPPLLHSSSCGCRTRRLREYSGKRVAASSVLLLPCTAITNTSAQRGDYGQTSI</sequence>
<protein>
    <submittedName>
        <fullName evidence="1">Jg26446 protein</fullName>
    </submittedName>
</protein>
<gene>
    <name evidence="1" type="primary">jg26446</name>
    <name evidence="1" type="ORF">PAEG_LOCUS7264</name>
</gene>